<dbReference type="Proteomes" id="UP000245626">
    <property type="component" value="Unassembled WGS sequence"/>
</dbReference>
<name>A0ACD0P3H5_9BASI</name>
<dbReference type="EMBL" id="KZ819769">
    <property type="protein sequence ID" value="PWN52567.1"/>
    <property type="molecule type" value="Genomic_DNA"/>
</dbReference>
<reference evidence="1 2" key="1">
    <citation type="journal article" date="2018" name="Mol. Biol. Evol.">
        <title>Broad Genomic Sampling Reveals a Smut Pathogenic Ancestry of the Fungal Clade Ustilaginomycotina.</title>
        <authorList>
            <person name="Kijpornyongpan T."/>
            <person name="Mondo S.J."/>
            <person name="Barry K."/>
            <person name="Sandor L."/>
            <person name="Lee J."/>
            <person name="Lipzen A."/>
            <person name="Pangilinan J."/>
            <person name="LaButti K."/>
            <person name="Hainaut M."/>
            <person name="Henrissat B."/>
            <person name="Grigoriev I.V."/>
            <person name="Spatafora J.W."/>
            <person name="Aime M.C."/>
        </authorList>
    </citation>
    <scope>NUCLEOTIDE SEQUENCE [LARGE SCALE GENOMIC DNA]</scope>
    <source>
        <strain evidence="1 2">SA 807</strain>
    </source>
</reference>
<keyword evidence="2" id="KW-1185">Reference proteome</keyword>
<accession>A0ACD0P3H5</accession>
<protein>
    <submittedName>
        <fullName evidence="1">PNK3P-domain-containing protein</fullName>
    </submittedName>
</protein>
<sequence length="489" mass="54881">MAKKKEVYGPSSGSETEVEEPVLQNCAPDPERSKSAKSKRDNEEAEIEAREAGEDHARETKKPKLASIFTKRAVNKPSAASGKQVSASGALVWKEPLGEEGSCLHGTFGIPTEGSGDGGSKMAVKSYVAAFDLDGTLIRPLKGKTFPNPKDEYDFEFVFPTVVEKLRKEHQAGATIIIVSNQKQSRTSAKGGLETWKKKLGHITEAIGVPIRVFAALAHDSFRKPALGSWHAFLELKEQGIEVDMSKSFYVGDAAGRKGSGRRVKDHSDGDLKWALNAGLRFYTPEHYFLGKEAPLPTPERHWLGEEEPSEPFYHPSDTPLVRADGAQEVVLFVGPPASGKTSLYKRYFEKDDYVWVNQDTLKSRDKCVKAVEKAIDEGKSCVVDNTNRDKATRKVYIDLARKKGVKIRCFHFNLTRERCIHNNLFRAFGAGPRDEPRRELVPTMAIDSFFKTLQTPEEVEGFDEEPKVIRWRFDGDEEVRRRYEMYYS</sequence>
<gene>
    <name evidence="1" type="ORF">IE53DRAFT_384973</name>
</gene>
<organism evidence="1 2">
    <name type="scientific">Violaceomyces palustris</name>
    <dbReference type="NCBI Taxonomy" id="1673888"/>
    <lineage>
        <taxon>Eukaryota</taxon>
        <taxon>Fungi</taxon>
        <taxon>Dikarya</taxon>
        <taxon>Basidiomycota</taxon>
        <taxon>Ustilaginomycotina</taxon>
        <taxon>Ustilaginomycetes</taxon>
        <taxon>Violaceomycetales</taxon>
        <taxon>Violaceomycetaceae</taxon>
        <taxon>Violaceomyces</taxon>
    </lineage>
</organism>
<evidence type="ECO:0000313" key="2">
    <source>
        <dbReference type="Proteomes" id="UP000245626"/>
    </source>
</evidence>
<evidence type="ECO:0000313" key="1">
    <source>
        <dbReference type="EMBL" id="PWN52567.1"/>
    </source>
</evidence>
<proteinExistence type="predicted"/>